<dbReference type="PROSITE" id="PS51123">
    <property type="entry name" value="OMPA_2"/>
    <property type="match status" value="1"/>
</dbReference>
<dbReference type="AlphaFoldDB" id="A0A9D1PI12"/>
<evidence type="ECO:0000256" key="2">
    <source>
        <dbReference type="ARBA" id="ARBA00008914"/>
    </source>
</evidence>
<gene>
    <name evidence="9" type="ORF">H9746_01380</name>
</gene>
<keyword evidence="9" id="KW-0282">Flagellum</keyword>
<dbReference type="EMBL" id="DXIE01000010">
    <property type="protein sequence ID" value="HIV61492.1"/>
    <property type="molecule type" value="Genomic_DNA"/>
</dbReference>
<accession>A0A9D1PI12</accession>
<keyword evidence="6 7" id="KW-0472">Membrane</keyword>
<evidence type="ECO:0000313" key="9">
    <source>
        <dbReference type="EMBL" id="HIV61492.1"/>
    </source>
</evidence>
<evidence type="ECO:0000256" key="7">
    <source>
        <dbReference type="PROSITE-ProRule" id="PRU00473"/>
    </source>
</evidence>
<keyword evidence="4" id="KW-0812">Transmembrane</keyword>
<proteinExistence type="inferred from homology"/>
<evidence type="ECO:0000256" key="4">
    <source>
        <dbReference type="ARBA" id="ARBA00022692"/>
    </source>
</evidence>
<evidence type="ECO:0000313" key="10">
    <source>
        <dbReference type="Proteomes" id="UP000886808"/>
    </source>
</evidence>
<comment type="caution">
    <text evidence="9">The sequence shown here is derived from an EMBL/GenBank/DDBJ whole genome shotgun (WGS) entry which is preliminary data.</text>
</comment>
<keyword evidence="9" id="KW-0966">Cell projection</keyword>
<evidence type="ECO:0000256" key="3">
    <source>
        <dbReference type="ARBA" id="ARBA00022475"/>
    </source>
</evidence>
<comment type="similarity">
    <text evidence="2">Belongs to the MotB family.</text>
</comment>
<organism evidence="9 10">
    <name type="scientific">Candidatus Butyricicoccus avistercoris</name>
    <dbReference type="NCBI Taxonomy" id="2838518"/>
    <lineage>
        <taxon>Bacteria</taxon>
        <taxon>Bacillati</taxon>
        <taxon>Bacillota</taxon>
        <taxon>Clostridia</taxon>
        <taxon>Eubacteriales</taxon>
        <taxon>Butyricicoccaceae</taxon>
        <taxon>Butyricicoccus</taxon>
    </lineage>
</organism>
<evidence type="ECO:0000256" key="5">
    <source>
        <dbReference type="ARBA" id="ARBA00022989"/>
    </source>
</evidence>
<dbReference type="PANTHER" id="PTHR30329">
    <property type="entry name" value="STATOR ELEMENT OF FLAGELLAR MOTOR COMPLEX"/>
    <property type="match status" value="1"/>
</dbReference>
<name>A0A9D1PI12_9FIRM</name>
<sequence>MKKKRKAGGASWMDTYGDMVTLLLCFFVLLYSMSTVDQQKWAMVVQSFQRETASETMGTPGQGTGLEYNLSDSAVKPEEITEEQVAEALSEIAEKVEEYTAQNNMKQQISVSQGEGYVFITFQDAVFFEGDSYELLDSGKKILDVVAAAIKPQGGLIDELRAMGHTSQGSADKANNPETDRFLSSNRAATVTVYLQEKNIVDPDRLVSVGYGQWRPIAGFNTSEERAQNRRVELMITGINPNNMESSVDQYFTTREGDAQAEE</sequence>
<keyword evidence="3" id="KW-1003">Cell membrane</keyword>
<reference evidence="9" key="2">
    <citation type="submission" date="2021-04" db="EMBL/GenBank/DDBJ databases">
        <authorList>
            <person name="Gilroy R."/>
        </authorList>
    </citation>
    <scope>NUCLEOTIDE SEQUENCE</scope>
    <source>
        <strain evidence="9">CHK193-4272</strain>
    </source>
</reference>
<dbReference type="SUPFAM" id="SSF103088">
    <property type="entry name" value="OmpA-like"/>
    <property type="match status" value="1"/>
</dbReference>
<evidence type="ECO:0000259" key="8">
    <source>
        <dbReference type="PROSITE" id="PS51123"/>
    </source>
</evidence>
<evidence type="ECO:0000256" key="6">
    <source>
        <dbReference type="ARBA" id="ARBA00023136"/>
    </source>
</evidence>
<dbReference type="CDD" id="cd07185">
    <property type="entry name" value="OmpA_C-like"/>
    <property type="match status" value="1"/>
</dbReference>
<dbReference type="Pfam" id="PF13677">
    <property type="entry name" value="MotB_plug"/>
    <property type="match status" value="1"/>
</dbReference>
<keyword evidence="5" id="KW-1133">Transmembrane helix</keyword>
<dbReference type="InterPro" id="IPR025713">
    <property type="entry name" value="MotB-like_N_dom"/>
</dbReference>
<dbReference type="PANTHER" id="PTHR30329:SF21">
    <property type="entry name" value="LIPOPROTEIN YIAD-RELATED"/>
    <property type="match status" value="1"/>
</dbReference>
<feature type="domain" description="OmpA-like" evidence="8">
    <location>
        <begin position="115"/>
        <end position="240"/>
    </location>
</feature>
<dbReference type="InterPro" id="IPR036737">
    <property type="entry name" value="OmpA-like_sf"/>
</dbReference>
<dbReference type="Pfam" id="PF00691">
    <property type="entry name" value="OmpA"/>
    <property type="match status" value="1"/>
</dbReference>
<evidence type="ECO:0000256" key="1">
    <source>
        <dbReference type="ARBA" id="ARBA00004162"/>
    </source>
</evidence>
<reference evidence="9" key="1">
    <citation type="journal article" date="2021" name="PeerJ">
        <title>Extensive microbial diversity within the chicken gut microbiome revealed by metagenomics and culture.</title>
        <authorList>
            <person name="Gilroy R."/>
            <person name="Ravi A."/>
            <person name="Getino M."/>
            <person name="Pursley I."/>
            <person name="Horton D.L."/>
            <person name="Alikhan N.F."/>
            <person name="Baker D."/>
            <person name="Gharbi K."/>
            <person name="Hall N."/>
            <person name="Watson M."/>
            <person name="Adriaenssens E.M."/>
            <person name="Foster-Nyarko E."/>
            <person name="Jarju S."/>
            <person name="Secka A."/>
            <person name="Antonio M."/>
            <person name="Oren A."/>
            <person name="Chaudhuri R.R."/>
            <person name="La Ragione R."/>
            <person name="Hildebrand F."/>
            <person name="Pallen M.J."/>
        </authorList>
    </citation>
    <scope>NUCLEOTIDE SEQUENCE</scope>
    <source>
        <strain evidence="9">CHK193-4272</strain>
    </source>
</reference>
<comment type="subcellular location">
    <subcellularLocation>
        <location evidence="1">Cell membrane</location>
        <topology evidence="1">Single-pass membrane protein</topology>
    </subcellularLocation>
</comment>
<protein>
    <submittedName>
        <fullName evidence="9">Flagellar motor protein MotB</fullName>
    </submittedName>
</protein>
<keyword evidence="9" id="KW-0969">Cilium</keyword>
<dbReference type="Gene3D" id="3.30.1330.60">
    <property type="entry name" value="OmpA-like domain"/>
    <property type="match status" value="1"/>
</dbReference>
<dbReference type="InterPro" id="IPR006665">
    <property type="entry name" value="OmpA-like"/>
</dbReference>
<dbReference type="GO" id="GO:0005886">
    <property type="term" value="C:plasma membrane"/>
    <property type="evidence" value="ECO:0007669"/>
    <property type="project" value="UniProtKB-SubCell"/>
</dbReference>
<dbReference type="InterPro" id="IPR050330">
    <property type="entry name" value="Bact_OuterMem_StrucFunc"/>
</dbReference>
<dbReference type="Proteomes" id="UP000886808">
    <property type="component" value="Unassembled WGS sequence"/>
</dbReference>